<keyword evidence="3" id="KW-0804">Transcription</keyword>
<evidence type="ECO:0000313" key="7">
    <source>
        <dbReference type="Proteomes" id="UP000186108"/>
    </source>
</evidence>
<dbReference type="EMBL" id="CP009111">
    <property type="protein sequence ID" value="ANS31477.1"/>
    <property type="molecule type" value="Genomic_DNA"/>
</dbReference>
<dbReference type="Gene3D" id="3.30.70.920">
    <property type="match status" value="1"/>
</dbReference>
<sequence length="179" mass="19944">MLLSRLSRLRKYDDSNSGILRYMTRLDRTDARLLLALCDAPRATGVQLASLLGMARNTVQARMSRWEEQRVLAPVDRCVSPRDLGYPLQAFVTAVVDQHRLEDVIEHLRDIAEVVEVVGISGAADLHIGVVAVDADDLYRVAGLILAVPGIERTTVSVAMRDAIPYRTRPLLERIAEEQ</sequence>
<dbReference type="PRINTS" id="PR00033">
    <property type="entry name" value="HTHASNC"/>
</dbReference>
<dbReference type="InterPro" id="IPR000485">
    <property type="entry name" value="AsnC-type_HTH_dom"/>
</dbReference>
<accession>A0A1B1KFU9</accession>
<dbReference type="SMART" id="SM00344">
    <property type="entry name" value="HTH_ASNC"/>
    <property type="match status" value="1"/>
</dbReference>
<dbReference type="PANTHER" id="PTHR30154">
    <property type="entry name" value="LEUCINE-RESPONSIVE REGULATORY PROTEIN"/>
    <property type="match status" value="1"/>
</dbReference>
<dbReference type="InterPro" id="IPR036390">
    <property type="entry name" value="WH_DNA-bd_sf"/>
</dbReference>
<feature type="domain" description="Transcription regulator AsnC/Lrp ligand binding" evidence="4">
    <location>
        <begin position="96"/>
        <end position="161"/>
    </location>
</feature>
<dbReference type="Pfam" id="PF01037">
    <property type="entry name" value="AsnC_trans_reg"/>
    <property type="match status" value="1"/>
</dbReference>
<dbReference type="Gene3D" id="1.10.10.10">
    <property type="entry name" value="Winged helix-like DNA-binding domain superfamily/Winged helix DNA-binding domain"/>
    <property type="match status" value="1"/>
</dbReference>
<dbReference type="InterPro" id="IPR019888">
    <property type="entry name" value="Tscrpt_reg_AsnC-like"/>
</dbReference>
<dbReference type="Pfam" id="PF13404">
    <property type="entry name" value="HTH_AsnC-type"/>
    <property type="match status" value="1"/>
</dbReference>
<dbReference type="Proteomes" id="UP000186108">
    <property type="component" value="Chromosome"/>
</dbReference>
<dbReference type="AlphaFoldDB" id="A0A1B1KFU9"/>
<gene>
    <name evidence="6" type="ORF">R1CP_34335</name>
</gene>
<evidence type="ECO:0000313" key="6">
    <source>
        <dbReference type="EMBL" id="ANS31477.1"/>
    </source>
</evidence>
<name>A0A1B1KFU9_RHOOP</name>
<dbReference type="GO" id="GO:0043565">
    <property type="term" value="F:sequence-specific DNA binding"/>
    <property type="evidence" value="ECO:0007669"/>
    <property type="project" value="InterPro"/>
</dbReference>
<dbReference type="GO" id="GO:0043200">
    <property type="term" value="P:response to amino acid"/>
    <property type="evidence" value="ECO:0007669"/>
    <property type="project" value="TreeGrafter"/>
</dbReference>
<evidence type="ECO:0000259" key="5">
    <source>
        <dbReference type="Pfam" id="PF13404"/>
    </source>
</evidence>
<dbReference type="InterPro" id="IPR036388">
    <property type="entry name" value="WH-like_DNA-bd_sf"/>
</dbReference>
<keyword evidence="1" id="KW-0805">Transcription regulation</keyword>
<evidence type="ECO:0000256" key="3">
    <source>
        <dbReference type="ARBA" id="ARBA00023163"/>
    </source>
</evidence>
<dbReference type="SUPFAM" id="SSF46785">
    <property type="entry name" value="Winged helix' DNA-binding domain"/>
    <property type="match status" value="1"/>
</dbReference>
<keyword evidence="2" id="KW-0238">DNA-binding</keyword>
<reference evidence="6 7" key="1">
    <citation type="submission" date="2014-07" db="EMBL/GenBank/DDBJ databases">
        <authorList>
            <person name="Zhang J.E."/>
            <person name="Yang H."/>
            <person name="Guo J."/>
            <person name="Deng Z."/>
            <person name="Luo H."/>
            <person name="Luo M."/>
            <person name="Zhao B."/>
        </authorList>
    </citation>
    <scope>NUCLEOTIDE SEQUENCE [LARGE SCALE GENOMIC DNA]</scope>
    <source>
        <strain evidence="6 7">1CP</strain>
    </source>
</reference>
<proteinExistence type="predicted"/>
<organism evidence="6 7">
    <name type="scientific">Rhodococcus opacus</name>
    <name type="common">Nocardia opaca</name>
    <dbReference type="NCBI Taxonomy" id="37919"/>
    <lineage>
        <taxon>Bacteria</taxon>
        <taxon>Bacillati</taxon>
        <taxon>Actinomycetota</taxon>
        <taxon>Actinomycetes</taxon>
        <taxon>Mycobacteriales</taxon>
        <taxon>Nocardiaceae</taxon>
        <taxon>Rhodococcus</taxon>
    </lineage>
</organism>
<evidence type="ECO:0000259" key="4">
    <source>
        <dbReference type="Pfam" id="PF01037"/>
    </source>
</evidence>
<dbReference type="GO" id="GO:0005829">
    <property type="term" value="C:cytosol"/>
    <property type="evidence" value="ECO:0007669"/>
    <property type="project" value="TreeGrafter"/>
</dbReference>
<dbReference type="PATRIC" id="fig|37919.13.peg.7219"/>
<dbReference type="InterPro" id="IPR011008">
    <property type="entry name" value="Dimeric_a/b-barrel"/>
</dbReference>
<feature type="domain" description="HTH asnC-type" evidence="5">
    <location>
        <begin position="26"/>
        <end position="65"/>
    </location>
</feature>
<dbReference type="InterPro" id="IPR019887">
    <property type="entry name" value="Tscrpt_reg_AsnC/Lrp_C"/>
</dbReference>
<dbReference type="PANTHER" id="PTHR30154:SF34">
    <property type="entry name" value="TRANSCRIPTIONAL REGULATOR AZLB"/>
    <property type="match status" value="1"/>
</dbReference>
<evidence type="ECO:0000256" key="2">
    <source>
        <dbReference type="ARBA" id="ARBA00023125"/>
    </source>
</evidence>
<evidence type="ECO:0000256" key="1">
    <source>
        <dbReference type="ARBA" id="ARBA00023015"/>
    </source>
</evidence>
<dbReference type="SUPFAM" id="SSF54909">
    <property type="entry name" value="Dimeric alpha+beta barrel"/>
    <property type="match status" value="1"/>
</dbReference>
<protein>
    <submittedName>
        <fullName evidence="6">AsnC family transcriptional regulator</fullName>
    </submittedName>
</protein>